<proteinExistence type="predicted"/>
<accession>A0A642UK98</accession>
<dbReference type="OrthoDB" id="3980401at2759"/>
<dbReference type="OMA" id="EALCCCC"/>
<dbReference type="Proteomes" id="UP000449547">
    <property type="component" value="Unassembled WGS sequence"/>
</dbReference>
<keyword evidence="1" id="KW-1133">Transmembrane helix</keyword>
<evidence type="ECO:0000313" key="3">
    <source>
        <dbReference type="Proteomes" id="UP000449547"/>
    </source>
</evidence>
<comment type="caution">
    <text evidence="2">The sequence shown here is derived from an EMBL/GenBank/DDBJ whole genome shotgun (WGS) entry which is preliminary data.</text>
</comment>
<gene>
    <name evidence="2" type="ORF">DIURU_003759</name>
</gene>
<protein>
    <submittedName>
        <fullName evidence="2">Uncharacterized protein</fullName>
    </submittedName>
</protein>
<name>A0A642UK98_DIURU</name>
<sequence>MSPIPNEVINAFYLVGRNFIDDATGSRSDVGGSWRSWDLCMKDTACTVVSIVLIVIGSLIVIWVLGTIFRCFYYGLACGDACFGCFCCCCGRNKRSKHNSSQNYEKPATMYTDPNMYSAQQQPMYPNKENAKYRQAF</sequence>
<keyword evidence="3" id="KW-1185">Reference proteome</keyword>
<dbReference type="GO" id="GO:0005886">
    <property type="term" value="C:plasma membrane"/>
    <property type="evidence" value="ECO:0007669"/>
    <property type="project" value="TreeGrafter"/>
</dbReference>
<keyword evidence="1" id="KW-0472">Membrane</keyword>
<keyword evidence="1" id="KW-0812">Transmembrane</keyword>
<dbReference type="RefSeq" id="XP_034011449.1">
    <property type="nucleotide sequence ID" value="XM_034156556.1"/>
</dbReference>
<dbReference type="EMBL" id="SWFT01000110">
    <property type="protein sequence ID" value="KAA8900523.1"/>
    <property type="molecule type" value="Genomic_DNA"/>
</dbReference>
<dbReference type="InterPro" id="IPR037504">
    <property type="entry name" value="PSI_induc_2"/>
</dbReference>
<feature type="transmembrane region" description="Helical" evidence="1">
    <location>
        <begin position="45"/>
        <end position="66"/>
    </location>
</feature>
<dbReference type="GeneID" id="54782410"/>
<organism evidence="2 3">
    <name type="scientific">Diutina rugosa</name>
    <name type="common">Yeast</name>
    <name type="synonym">Candida rugosa</name>
    <dbReference type="NCBI Taxonomy" id="5481"/>
    <lineage>
        <taxon>Eukaryota</taxon>
        <taxon>Fungi</taxon>
        <taxon>Dikarya</taxon>
        <taxon>Ascomycota</taxon>
        <taxon>Saccharomycotina</taxon>
        <taxon>Pichiomycetes</taxon>
        <taxon>Debaryomycetaceae</taxon>
        <taxon>Diutina</taxon>
    </lineage>
</organism>
<dbReference type="VEuPathDB" id="FungiDB:DIURU_003759"/>
<dbReference type="PANTHER" id="PTHR40018">
    <property type="entry name" value="[PSI+] INDUCTION PROTEIN 2"/>
    <property type="match status" value="1"/>
</dbReference>
<dbReference type="AlphaFoldDB" id="A0A642UK98"/>
<dbReference type="PANTHER" id="PTHR40018:SF1">
    <property type="entry name" value="[PSI+] INDUCTION PROTEIN 2"/>
    <property type="match status" value="1"/>
</dbReference>
<evidence type="ECO:0000256" key="1">
    <source>
        <dbReference type="SAM" id="Phobius"/>
    </source>
</evidence>
<reference evidence="2 3" key="1">
    <citation type="submission" date="2019-07" db="EMBL/GenBank/DDBJ databases">
        <title>Genome assembly of two rare yeast pathogens: Diutina rugosa and Trichomonascus ciferrii.</title>
        <authorList>
            <person name="Mixao V."/>
            <person name="Saus E."/>
            <person name="Hansen A."/>
            <person name="Lass-Flor C."/>
            <person name="Gabaldon T."/>
        </authorList>
    </citation>
    <scope>NUCLEOTIDE SEQUENCE [LARGE SCALE GENOMIC DNA]</scope>
    <source>
        <strain evidence="2 3">CBS 613</strain>
    </source>
</reference>
<evidence type="ECO:0000313" key="2">
    <source>
        <dbReference type="EMBL" id="KAA8900523.1"/>
    </source>
</evidence>
<dbReference type="GO" id="GO:0005935">
    <property type="term" value="C:cellular bud neck"/>
    <property type="evidence" value="ECO:0007669"/>
    <property type="project" value="TreeGrafter"/>
</dbReference>